<keyword evidence="2" id="KW-0963">Cytoplasm</keyword>
<evidence type="ECO:0000256" key="2">
    <source>
        <dbReference type="ARBA" id="ARBA00022490"/>
    </source>
</evidence>
<dbReference type="InterPro" id="IPR036961">
    <property type="entry name" value="Kinesin_motor_dom_sf"/>
</dbReference>
<proteinExistence type="inferred from homology"/>
<comment type="subcellular location">
    <subcellularLocation>
        <location evidence="1">Cytoplasm</location>
        <location evidence="1">Cytoskeleton</location>
    </subcellularLocation>
</comment>
<keyword evidence="5 9" id="KW-0067">ATP-binding</keyword>
<keyword evidence="15" id="KW-1185">Reference proteome</keyword>
<name>A0A1J4MHM0_9CRYT</name>
<dbReference type="PANTHER" id="PTHR47971:SF8">
    <property type="entry name" value="KINESIN-LIKE PROTEIN"/>
    <property type="match status" value="1"/>
</dbReference>
<feature type="binding site" evidence="9">
    <location>
        <begin position="121"/>
        <end position="128"/>
    </location>
    <ligand>
        <name>ATP</name>
        <dbReference type="ChEBI" id="CHEBI:30616"/>
    </ligand>
</feature>
<gene>
    <name evidence="14" type="ORF">cubi_03560</name>
</gene>
<dbReference type="PROSITE" id="PS50067">
    <property type="entry name" value="KINESIN_MOTOR_2"/>
    <property type="match status" value="1"/>
</dbReference>
<evidence type="ECO:0000256" key="5">
    <source>
        <dbReference type="ARBA" id="ARBA00022840"/>
    </source>
</evidence>
<dbReference type="InterPro" id="IPR027640">
    <property type="entry name" value="Kinesin-like_fam"/>
</dbReference>
<comment type="similarity">
    <text evidence="8">Belongs to the TRAFAC class myosin-kinesin ATPase superfamily. Kinesin family. KIN-13 subfamily.</text>
</comment>
<comment type="caution">
    <text evidence="14">The sequence shown here is derived from an EMBL/GenBank/DDBJ whole genome shotgun (WGS) entry which is preliminary data.</text>
</comment>
<sequence length="611" mass="69685">MNLSRPGSSKIRTNEHVNINAKNKLNRTKITVVVRKRPLTENEITRNDVDVVEAAGDENTIYVHELKTKVDCTKYIDKHSYTFDRVYSEQINNKELYEDIIRPLTENIFTPGFKCSCFAYGQTGSGKTYTMMGSENTANSNSLRGRNERELGIFELAVNNIFELLEQSEHENKEVYVSFFEIYCDKLYDLLNNQKLVSAMENSKREVVVKDLTERLIKTREDLLSVISKGLEYRRTAQNSMNDMSSRSHAILQIEIRSRIFSTVKESSLQSPLSPKFITYGKMVFIDLAGSERGADTVHSTRQTQQDGAGINRSLLALKECIRALHDQQSSHVPFRQSELTKVLKDVFVGNAHSVMIANIGPCYSCSEQTLNTLRYAHRVKELRKKSINRSDTFHSDKYVSRYPLSRKTTAPANVSKKDASSSNESPRSCTEEEFEESNADTELREEDFEICPEITRYEDTTENTVSVLSPNIPTNEDHVSTRTLSPQIKQLFGRNSIFNIPGIGIINADTIPEADLNKLKKYLGEYFIKKQEELASNHATHLGVLCECLKEESLILKDLLKKNYSRESSHEYIQELKNLVKRKSESLENLKKELAEIEELLSVMDIIGTS</sequence>
<dbReference type="InterPro" id="IPR027417">
    <property type="entry name" value="P-loop_NTPase"/>
</dbReference>
<evidence type="ECO:0000256" key="1">
    <source>
        <dbReference type="ARBA" id="ARBA00004245"/>
    </source>
</evidence>
<dbReference type="OrthoDB" id="3176171at2759"/>
<dbReference type="FunFam" id="3.40.850.10:FF:000012">
    <property type="entry name" value="Kinesin-like protein"/>
    <property type="match status" value="1"/>
</dbReference>
<dbReference type="GO" id="GO:0003777">
    <property type="term" value="F:microtubule motor activity"/>
    <property type="evidence" value="ECO:0007669"/>
    <property type="project" value="InterPro"/>
</dbReference>
<dbReference type="SMART" id="SM00129">
    <property type="entry name" value="KISc"/>
    <property type="match status" value="1"/>
</dbReference>
<dbReference type="InterPro" id="IPR019821">
    <property type="entry name" value="Kinesin_motor_CS"/>
</dbReference>
<evidence type="ECO:0000313" key="15">
    <source>
        <dbReference type="Proteomes" id="UP000186176"/>
    </source>
</evidence>
<dbReference type="Pfam" id="PF00225">
    <property type="entry name" value="Kinesin"/>
    <property type="match status" value="1"/>
</dbReference>
<dbReference type="GO" id="GO:0005874">
    <property type="term" value="C:microtubule"/>
    <property type="evidence" value="ECO:0007669"/>
    <property type="project" value="UniProtKB-KW"/>
</dbReference>
<dbReference type="RefSeq" id="XP_028875017.1">
    <property type="nucleotide sequence ID" value="XM_029020573.1"/>
</dbReference>
<evidence type="ECO:0000256" key="10">
    <source>
        <dbReference type="RuleBase" id="RU000394"/>
    </source>
</evidence>
<evidence type="ECO:0000313" key="14">
    <source>
        <dbReference type="EMBL" id="OII73762.1"/>
    </source>
</evidence>
<dbReference type="Gene3D" id="3.40.850.10">
    <property type="entry name" value="Kinesin motor domain"/>
    <property type="match status" value="1"/>
</dbReference>
<dbReference type="SUPFAM" id="SSF52540">
    <property type="entry name" value="P-loop containing nucleoside triphosphate hydrolases"/>
    <property type="match status" value="1"/>
</dbReference>
<dbReference type="AlphaFoldDB" id="A0A1J4MHM0"/>
<dbReference type="GO" id="GO:0008017">
    <property type="term" value="F:microtubule binding"/>
    <property type="evidence" value="ECO:0007669"/>
    <property type="project" value="InterPro"/>
</dbReference>
<dbReference type="EMBL" id="LRBP01000014">
    <property type="protein sequence ID" value="OII73762.1"/>
    <property type="molecule type" value="Genomic_DNA"/>
</dbReference>
<evidence type="ECO:0000256" key="4">
    <source>
        <dbReference type="ARBA" id="ARBA00022741"/>
    </source>
</evidence>
<feature type="compositionally biased region" description="Acidic residues" evidence="12">
    <location>
        <begin position="432"/>
        <end position="446"/>
    </location>
</feature>
<feature type="domain" description="Kinesin motor" evidence="13">
    <location>
        <begin position="29"/>
        <end position="383"/>
    </location>
</feature>
<evidence type="ECO:0000256" key="8">
    <source>
        <dbReference type="ARBA" id="ARBA00061030"/>
    </source>
</evidence>
<feature type="region of interest" description="Disordered" evidence="12">
    <location>
        <begin position="405"/>
        <end position="446"/>
    </location>
</feature>
<dbReference type="Proteomes" id="UP000186176">
    <property type="component" value="Unassembled WGS sequence"/>
</dbReference>
<dbReference type="GO" id="GO:0007018">
    <property type="term" value="P:microtubule-based movement"/>
    <property type="evidence" value="ECO:0007669"/>
    <property type="project" value="InterPro"/>
</dbReference>
<dbReference type="PROSITE" id="PS00411">
    <property type="entry name" value="KINESIN_MOTOR_1"/>
    <property type="match status" value="1"/>
</dbReference>
<organism evidence="14 15">
    <name type="scientific">Cryptosporidium ubiquitum</name>
    <dbReference type="NCBI Taxonomy" id="857276"/>
    <lineage>
        <taxon>Eukaryota</taxon>
        <taxon>Sar</taxon>
        <taxon>Alveolata</taxon>
        <taxon>Apicomplexa</taxon>
        <taxon>Conoidasida</taxon>
        <taxon>Coccidia</taxon>
        <taxon>Eucoccidiorida</taxon>
        <taxon>Eimeriorina</taxon>
        <taxon>Cryptosporidiidae</taxon>
        <taxon>Cryptosporidium</taxon>
    </lineage>
</organism>
<dbReference type="GO" id="GO:0005524">
    <property type="term" value="F:ATP binding"/>
    <property type="evidence" value="ECO:0007669"/>
    <property type="project" value="UniProtKB-UniRule"/>
</dbReference>
<dbReference type="GO" id="GO:0007019">
    <property type="term" value="P:microtubule depolymerization"/>
    <property type="evidence" value="ECO:0007669"/>
    <property type="project" value="TreeGrafter"/>
</dbReference>
<evidence type="ECO:0000256" key="11">
    <source>
        <dbReference type="SAM" id="Coils"/>
    </source>
</evidence>
<reference evidence="14 15" key="1">
    <citation type="submission" date="2016-10" db="EMBL/GenBank/DDBJ databases">
        <title>Reductive evolution of mitochondrial metabolism and differential evolution of invasion-related proteins in Cryptosporidium.</title>
        <authorList>
            <person name="Liu S."/>
            <person name="Roellig D.M."/>
            <person name="Guo Y."/>
            <person name="Li N."/>
            <person name="Frace M.A."/>
            <person name="Tang K."/>
            <person name="Zhang L."/>
            <person name="Feng Y."/>
            <person name="Xiao L."/>
        </authorList>
    </citation>
    <scope>NUCLEOTIDE SEQUENCE [LARGE SCALE GENOMIC DNA]</scope>
    <source>
        <strain evidence="14">39726</strain>
    </source>
</reference>
<dbReference type="VEuPathDB" id="CryptoDB:cubi_03560"/>
<feature type="coiled-coil region" evidence="11">
    <location>
        <begin position="574"/>
        <end position="608"/>
    </location>
</feature>
<evidence type="ECO:0000256" key="3">
    <source>
        <dbReference type="ARBA" id="ARBA00022701"/>
    </source>
</evidence>
<evidence type="ECO:0000256" key="9">
    <source>
        <dbReference type="PROSITE-ProRule" id="PRU00283"/>
    </source>
</evidence>
<dbReference type="PANTHER" id="PTHR47971">
    <property type="entry name" value="KINESIN-RELATED PROTEIN 6"/>
    <property type="match status" value="1"/>
</dbReference>
<evidence type="ECO:0000256" key="12">
    <source>
        <dbReference type="SAM" id="MobiDB-lite"/>
    </source>
</evidence>
<keyword evidence="6 9" id="KW-0505">Motor protein</keyword>
<dbReference type="InterPro" id="IPR001752">
    <property type="entry name" value="Kinesin_motor_dom"/>
</dbReference>
<accession>A0A1J4MHM0</accession>
<dbReference type="GeneID" id="39980352"/>
<evidence type="ECO:0000259" key="13">
    <source>
        <dbReference type="PROSITE" id="PS50067"/>
    </source>
</evidence>
<dbReference type="PRINTS" id="PR00380">
    <property type="entry name" value="KINESINHEAVY"/>
</dbReference>
<protein>
    <recommendedName>
        <fullName evidence="10">Kinesin-like protein</fullName>
    </recommendedName>
</protein>
<keyword evidence="4 9" id="KW-0547">Nucleotide-binding</keyword>
<keyword evidence="11" id="KW-0175">Coiled coil</keyword>
<evidence type="ECO:0000256" key="6">
    <source>
        <dbReference type="ARBA" id="ARBA00023175"/>
    </source>
</evidence>
<keyword evidence="3 10" id="KW-0493">Microtubule</keyword>
<dbReference type="CDD" id="cd01367">
    <property type="entry name" value="KISc_KIF2_like"/>
    <property type="match status" value="1"/>
</dbReference>
<keyword evidence="7" id="KW-0206">Cytoskeleton</keyword>
<evidence type="ECO:0000256" key="7">
    <source>
        <dbReference type="ARBA" id="ARBA00023212"/>
    </source>
</evidence>